<accession>A0ABV6C2A5</accession>
<dbReference type="GO" id="GO:0016491">
    <property type="term" value="F:oxidoreductase activity"/>
    <property type="evidence" value="ECO:0007669"/>
    <property type="project" value="UniProtKB-KW"/>
</dbReference>
<dbReference type="InterPro" id="IPR011576">
    <property type="entry name" value="Pyridox_Oxase_N"/>
</dbReference>
<dbReference type="PANTHER" id="PTHR35176">
    <property type="entry name" value="HEME OXYGENASE HI_0854-RELATED"/>
    <property type="match status" value="1"/>
</dbReference>
<dbReference type="Gene3D" id="2.30.110.10">
    <property type="entry name" value="Electron Transport, Fmn-binding Protein, Chain A"/>
    <property type="match status" value="1"/>
</dbReference>
<keyword evidence="1 3" id="KW-0560">Oxidoreductase</keyword>
<dbReference type="RefSeq" id="WP_377789121.1">
    <property type="nucleotide sequence ID" value="NZ_JBHLYQ010000050.1"/>
</dbReference>
<dbReference type="Proteomes" id="UP001589788">
    <property type="component" value="Unassembled WGS sequence"/>
</dbReference>
<dbReference type="PANTHER" id="PTHR35176:SF2">
    <property type="entry name" value="F420H(2)-DEPENDENT REDUCTASE RV1155"/>
    <property type="match status" value="1"/>
</dbReference>
<dbReference type="InterPro" id="IPR012349">
    <property type="entry name" value="Split_barrel_FMN-bd"/>
</dbReference>
<proteinExistence type="predicted"/>
<dbReference type="EMBL" id="JBHLYQ010000050">
    <property type="protein sequence ID" value="MFC0081826.1"/>
    <property type="molecule type" value="Genomic_DNA"/>
</dbReference>
<reference evidence="3 4" key="1">
    <citation type="submission" date="2024-09" db="EMBL/GenBank/DDBJ databases">
        <authorList>
            <person name="Sun Q."/>
            <person name="Mori K."/>
        </authorList>
    </citation>
    <scope>NUCLEOTIDE SEQUENCE [LARGE SCALE GENOMIC DNA]</scope>
    <source>
        <strain evidence="3 4">JCM 15389</strain>
    </source>
</reference>
<keyword evidence="4" id="KW-1185">Reference proteome</keyword>
<feature type="domain" description="Pyridoxamine 5'-phosphate oxidase N-terminal" evidence="2">
    <location>
        <begin position="13"/>
        <end position="134"/>
    </location>
</feature>
<name>A0ABV6C2A5_9ACTN</name>
<comment type="caution">
    <text evidence="3">The sequence shown here is derived from an EMBL/GenBank/DDBJ whole genome shotgun (WGS) entry which is preliminary data.</text>
</comment>
<dbReference type="SUPFAM" id="SSF50475">
    <property type="entry name" value="FMN-binding split barrel"/>
    <property type="match status" value="1"/>
</dbReference>
<dbReference type="InterPro" id="IPR019920">
    <property type="entry name" value="F420-binding_dom_put"/>
</dbReference>
<evidence type="ECO:0000313" key="4">
    <source>
        <dbReference type="Proteomes" id="UP001589788"/>
    </source>
</evidence>
<evidence type="ECO:0000256" key="1">
    <source>
        <dbReference type="ARBA" id="ARBA00023002"/>
    </source>
</evidence>
<dbReference type="InterPro" id="IPR052019">
    <property type="entry name" value="F420H2_bilvrd_red/Heme_oxyg"/>
</dbReference>
<evidence type="ECO:0000313" key="3">
    <source>
        <dbReference type="EMBL" id="MFC0081826.1"/>
    </source>
</evidence>
<evidence type="ECO:0000259" key="2">
    <source>
        <dbReference type="Pfam" id="PF01243"/>
    </source>
</evidence>
<dbReference type="NCBIfam" id="TIGR03618">
    <property type="entry name" value="Rv1155_F420"/>
    <property type="match status" value="1"/>
</dbReference>
<sequence length="140" mass="15430">MALQRLPEPDPLAFAATHHRGVLYTQRHDGGPQLSPVVAAPLDGVLVVSSREQAVKTRNVRRTGWAAICLFEDGFFGRWCQAEGPCDVLSLPEALEPLVAYYRAVAGEHPDWDAYRAAMVAEQRSLLRLRVERAGPRLAG</sequence>
<dbReference type="EC" id="1.-.-.-" evidence="3"/>
<protein>
    <submittedName>
        <fullName evidence="3">PPOX class F420-dependent oxidoreductase</fullName>
        <ecNumber evidence="3">1.-.-.-</ecNumber>
    </submittedName>
</protein>
<organism evidence="3 4">
    <name type="scientific">Aciditerrimonas ferrireducens</name>
    <dbReference type="NCBI Taxonomy" id="667306"/>
    <lineage>
        <taxon>Bacteria</taxon>
        <taxon>Bacillati</taxon>
        <taxon>Actinomycetota</taxon>
        <taxon>Acidimicrobiia</taxon>
        <taxon>Acidimicrobiales</taxon>
        <taxon>Acidimicrobiaceae</taxon>
        <taxon>Aciditerrimonas</taxon>
    </lineage>
</organism>
<gene>
    <name evidence="3" type="ORF">ACFFRE_06660</name>
</gene>
<dbReference type="Pfam" id="PF01243">
    <property type="entry name" value="PNPOx_N"/>
    <property type="match status" value="1"/>
</dbReference>